<feature type="binding site" evidence="11">
    <location>
        <position position="137"/>
    </location>
    <ligand>
        <name>ATP</name>
        <dbReference type="ChEBI" id="CHEBI:30616"/>
    </ligand>
</feature>
<dbReference type="InterPro" id="IPR043519">
    <property type="entry name" value="NT_sf"/>
</dbReference>
<dbReference type="InterPro" id="IPR032828">
    <property type="entry name" value="PolyA_RNA-bd"/>
</dbReference>
<evidence type="ECO:0000256" key="5">
    <source>
        <dbReference type="ARBA" id="ARBA00022723"/>
    </source>
</evidence>
<feature type="binding site" evidence="11">
    <location>
        <position position="137"/>
    </location>
    <ligand>
        <name>CTP</name>
        <dbReference type="ChEBI" id="CHEBI:37563"/>
    </ligand>
</feature>
<dbReference type="Proteomes" id="UP000651208">
    <property type="component" value="Unassembled WGS sequence"/>
</dbReference>
<evidence type="ECO:0000256" key="11">
    <source>
        <dbReference type="HAMAP-Rule" id="MF_01262"/>
    </source>
</evidence>
<keyword evidence="15" id="KW-1185">Reference proteome</keyword>
<feature type="domain" description="Poly A polymerase head" evidence="12">
    <location>
        <begin position="4"/>
        <end position="122"/>
    </location>
</feature>
<keyword evidence="6 11" id="KW-0547">Nucleotide-binding</keyword>
<keyword evidence="10 11" id="KW-0694">RNA-binding</keyword>
<feature type="binding site" evidence="11">
    <location>
        <position position="8"/>
    </location>
    <ligand>
        <name>ATP</name>
        <dbReference type="ChEBI" id="CHEBI:30616"/>
    </ligand>
</feature>
<dbReference type="GO" id="GO:0004810">
    <property type="term" value="F:CCA tRNA nucleotidyltransferase activity"/>
    <property type="evidence" value="ECO:0007669"/>
    <property type="project" value="UniProtKB-EC"/>
</dbReference>
<feature type="binding site" evidence="11">
    <location>
        <position position="140"/>
    </location>
    <ligand>
        <name>ATP</name>
        <dbReference type="ChEBI" id="CHEBI:30616"/>
    </ligand>
</feature>
<dbReference type="GO" id="GO:0016787">
    <property type="term" value="F:hydrolase activity"/>
    <property type="evidence" value="ECO:0007669"/>
    <property type="project" value="UniProtKB-KW"/>
</dbReference>
<dbReference type="EC" id="2.7.7.72" evidence="11"/>
<dbReference type="InterPro" id="IPR012006">
    <property type="entry name" value="CCA_bact"/>
</dbReference>
<feature type="binding site" evidence="11">
    <location>
        <position position="91"/>
    </location>
    <ligand>
        <name>ATP</name>
        <dbReference type="ChEBI" id="CHEBI:30616"/>
    </ligand>
</feature>
<evidence type="ECO:0000256" key="4">
    <source>
        <dbReference type="ARBA" id="ARBA00022695"/>
    </source>
</evidence>
<evidence type="ECO:0000259" key="13">
    <source>
        <dbReference type="Pfam" id="PF12627"/>
    </source>
</evidence>
<dbReference type="SUPFAM" id="SSF81891">
    <property type="entry name" value="Poly A polymerase C-terminal region-like"/>
    <property type="match status" value="1"/>
</dbReference>
<evidence type="ECO:0000313" key="14">
    <source>
        <dbReference type="EMBL" id="MBC9130045.1"/>
    </source>
</evidence>
<name>A0ABR7QV07_9GAMM</name>
<feature type="binding site" evidence="11">
    <location>
        <position position="91"/>
    </location>
    <ligand>
        <name>CTP</name>
        <dbReference type="ChEBI" id="CHEBI:37563"/>
    </ligand>
</feature>
<organism evidence="14 15">
    <name type="scientific">Frischella japonica</name>
    <dbReference type="NCBI Taxonomy" id="2741544"/>
    <lineage>
        <taxon>Bacteria</taxon>
        <taxon>Pseudomonadati</taxon>
        <taxon>Pseudomonadota</taxon>
        <taxon>Gammaproteobacteria</taxon>
        <taxon>Orbales</taxon>
        <taxon>Orbaceae</taxon>
        <taxon>Frischella</taxon>
    </lineage>
</organism>
<feature type="binding site" evidence="11">
    <location>
        <position position="8"/>
    </location>
    <ligand>
        <name>CTP</name>
        <dbReference type="ChEBI" id="CHEBI:37563"/>
    </ligand>
</feature>
<comment type="catalytic activity">
    <reaction evidence="11">
        <text>a tRNA precursor + 2 CTP + ATP = a tRNA with a 3' CCA end + 3 diphosphate</text>
        <dbReference type="Rhea" id="RHEA:14433"/>
        <dbReference type="Rhea" id="RHEA-COMP:10465"/>
        <dbReference type="Rhea" id="RHEA-COMP:10468"/>
        <dbReference type="ChEBI" id="CHEBI:30616"/>
        <dbReference type="ChEBI" id="CHEBI:33019"/>
        <dbReference type="ChEBI" id="CHEBI:37563"/>
        <dbReference type="ChEBI" id="CHEBI:74896"/>
        <dbReference type="ChEBI" id="CHEBI:83071"/>
        <dbReference type="EC" id="2.7.7.72"/>
    </reaction>
</comment>
<dbReference type="PIRSF" id="PIRSF000813">
    <property type="entry name" value="CCA_bact"/>
    <property type="match status" value="1"/>
</dbReference>
<feature type="binding site" evidence="11">
    <location>
        <position position="11"/>
    </location>
    <ligand>
        <name>ATP</name>
        <dbReference type="ChEBI" id="CHEBI:30616"/>
    </ligand>
</feature>
<comment type="caution">
    <text evidence="14">The sequence shown here is derived from an EMBL/GenBank/DDBJ whole genome shotgun (WGS) entry which is preliminary data.</text>
</comment>
<keyword evidence="2 11" id="KW-0808">Transferase</keyword>
<dbReference type="RefSeq" id="WP_187754494.1">
    <property type="nucleotide sequence ID" value="NZ_JABURY010000006.1"/>
</dbReference>
<proteinExistence type="inferred from homology"/>
<evidence type="ECO:0000256" key="8">
    <source>
        <dbReference type="ARBA" id="ARBA00022840"/>
    </source>
</evidence>
<sequence length="393" mass="45085">MKKYLVGGAVRDLILNQPVIDQDWVIVGAKAQDLLNLGFNQVGKDFPVFLHPETQEEYALARTERKSGKGYKGFVFDFNENITLEQDLERRDLTINAIAMDENNQFIDPFNGIADINQRVLRHISPAFAEDPLRVLRVARFAARFHHLGFTIAPETMQLMQSIVEQGEIETLTVERVWLETEKALKTKNPQIFFSVLKKCHALHILFPEIARLFTQSLHQQNLGQLTFNTLKYTSQMTNDPVTRFAALCCHINAIIQQADIPSRALTTLDQLYNRFKIPTIYKKIANIANRYYRLVDNIELLSAAEVVDLLNHIDVWRNPQHLQQLLFVCYANAKATYNDDKLIYQPKNILEKAYQITKAVSIQAIIAQGFVGKGIQIELNHRRIQALISLKN</sequence>
<keyword evidence="3 11" id="KW-0819">tRNA processing</keyword>
<dbReference type="EMBL" id="JABURY010000006">
    <property type="protein sequence ID" value="MBC9130045.1"/>
    <property type="molecule type" value="Genomic_DNA"/>
</dbReference>
<evidence type="ECO:0000256" key="1">
    <source>
        <dbReference type="ARBA" id="ARBA00001946"/>
    </source>
</evidence>
<dbReference type="PANTHER" id="PTHR47545:SF1">
    <property type="entry name" value="MULTIFUNCTIONAL CCA PROTEIN"/>
    <property type="match status" value="1"/>
</dbReference>
<keyword evidence="9 11" id="KW-0460">Magnesium</keyword>
<evidence type="ECO:0000259" key="12">
    <source>
        <dbReference type="Pfam" id="PF01743"/>
    </source>
</evidence>
<feature type="binding site" evidence="11">
    <location>
        <position position="21"/>
    </location>
    <ligand>
        <name>Mg(2+)</name>
        <dbReference type="ChEBI" id="CHEBI:18420"/>
    </ligand>
</feature>
<dbReference type="Gene3D" id="1.10.3090.10">
    <property type="entry name" value="cca-adding enzyme, domain 2"/>
    <property type="match status" value="1"/>
</dbReference>
<comment type="function">
    <text evidence="11">Catalyzes the addition and repair of the essential 3'-terminal CCA sequence in tRNAs without using a nucleic acid template. Adds these three nucleotides in the order of C, C, and A to the tRNA nucleotide-73, using CTP and ATP as substrates and producing inorganic pyrophosphate. tRNA 3'-terminal CCA addition is required both for tRNA processing and repair. Also involved in tRNA surveillance by mediating tandem CCA addition to generate a CCACCA at the 3' terminus of unstable tRNAs. While stable tRNAs receive only 3'-terminal CCA, unstable tRNAs are marked with CCACCA and rapidly degraded.</text>
</comment>
<dbReference type="NCBIfam" id="NF008137">
    <property type="entry name" value="PRK10885.1"/>
    <property type="match status" value="1"/>
</dbReference>
<evidence type="ECO:0000256" key="7">
    <source>
        <dbReference type="ARBA" id="ARBA00022800"/>
    </source>
</evidence>
<evidence type="ECO:0000256" key="3">
    <source>
        <dbReference type="ARBA" id="ARBA00022694"/>
    </source>
</evidence>
<dbReference type="Pfam" id="PF01743">
    <property type="entry name" value="PolyA_pol"/>
    <property type="match status" value="1"/>
</dbReference>
<dbReference type="InterPro" id="IPR002646">
    <property type="entry name" value="PolA_pol_head_dom"/>
</dbReference>
<keyword evidence="5 11" id="KW-0479">Metal-binding</keyword>
<protein>
    <recommendedName>
        <fullName evidence="11">CCA-adding enzyme</fullName>
        <ecNumber evidence="11">2.7.7.72</ecNumber>
    </recommendedName>
    <alternativeName>
        <fullName evidence="11">CCA tRNA nucleotidyltransferase</fullName>
    </alternativeName>
    <alternativeName>
        <fullName evidence="11">tRNA CCA-pyrophosphorylase</fullName>
    </alternativeName>
    <alternativeName>
        <fullName evidence="11">tRNA adenylyl-/cytidylyl- transferase</fullName>
    </alternativeName>
    <alternativeName>
        <fullName evidence="11">tRNA nucleotidyltransferase</fullName>
    </alternativeName>
    <alternativeName>
        <fullName evidence="11">tRNA-NT</fullName>
    </alternativeName>
</protein>
<dbReference type="Gene3D" id="3.30.460.10">
    <property type="entry name" value="Beta Polymerase, domain 2"/>
    <property type="match status" value="1"/>
</dbReference>
<evidence type="ECO:0000256" key="10">
    <source>
        <dbReference type="ARBA" id="ARBA00022884"/>
    </source>
</evidence>
<feature type="binding site" evidence="11">
    <location>
        <position position="23"/>
    </location>
    <ligand>
        <name>Mg(2+)</name>
        <dbReference type="ChEBI" id="CHEBI:18420"/>
    </ligand>
</feature>
<feature type="binding site" evidence="11">
    <location>
        <position position="11"/>
    </location>
    <ligand>
        <name>CTP</name>
        <dbReference type="ChEBI" id="CHEBI:37563"/>
    </ligand>
</feature>
<feature type="domain" description="tRNA nucleotidyltransferase/poly(A) polymerase RNA and SrmB- binding" evidence="13">
    <location>
        <begin position="149"/>
        <end position="211"/>
    </location>
</feature>
<dbReference type="HAMAP" id="MF_01262">
    <property type="entry name" value="CCA_bact_type2"/>
    <property type="match status" value="1"/>
</dbReference>
<dbReference type="SUPFAM" id="SSF81301">
    <property type="entry name" value="Nucleotidyltransferase"/>
    <property type="match status" value="1"/>
</dbReference>
<dbReference type="PANTHER" id="PTHR47545">
    <property type="entry name" value="MULTIFUNCTIONAL CCA PROTEIN"/>
    <property type="match status" value="1"/>
</dbReference>
<gene>
    <name evidence="11" type="primary">cca</name>
    <name evidence="14" type="ORF">FcAc13_01850</name>
</gene>
<comment type="miscellaneous">
    <text evidence="11">A single active site specifically recognizes both ATP and CTP and is responsible for their addition.</text>
</comment>
<keyword evidence="7 11" id="KW-0692">RNA repair</keyword>
<evidence type="ECO:0000256" key="9">
    <source>
        <dbReference type="ARBA" id="ARBA00022842"/>
    </source>
</evidence>
<evidence type="ECO:0000313" key="15">
    <source>
        <dbReference type="Proteomes" id="UP000651208"/>
    </source>
</evidence>
<comment type="catalytic activity">
    <reaction evidence="11">
        <text>a tRNA with a 3' CCA end + 2 CTP + ATP = a tRNA with a 3' CCACCA end + 3 diphosphate</text>
        <dbReference type="Rhea" id="RHEA:76235"/>
        <dbReference type="Rhea" id="RHEA-COMP:10468"/>
        <dbReference type="Rhea" id="RHEA-COMP:18655"/>
        <dbReference type="ChEBI" id="CHEBI:30616"/>
        <dbReference type="ChEBI" id="CHEBI:33019"/>
        <dbReference type="ChEBI" id="CHEBI:37563"/>
        <dbReference type="ChEBI" id="CHEBI:83071"/>
        <dbReference type="ChEBI" id="CHEBI:195187"/>
    </reaction>
</comment>
<keyword evidence="14" id="KW-0378">Hydrolase</keyword>
<reference evidence="14 15" key="1">
    <citation type="submission" date="2020-06" db="EMBL/GenBank/DDBJ databases">
        <title>Frischella cerana isolated from Apis cerana gut homogenate.</title>
        <authorList>
            <person name="Wolter L.A."/>
            <person name="Suenami S."/>
            <person name="Miyazaki R."/>
        </authorList>
    </citation>
    <scope>NUCLEOTIDE SEQUENCE [LARGE SCALE GENOMIC DNA]</scope>
    <source>
        <strain evidence="14 15">Ac13</strain>
    </source>
</reference>
<comment type="cofactor">
    <cofactor evidence="1 11">
        <name>Mg(2+)</name>
        <dbReference type="ChEBI" id="CHEBI:18420"/>
    </cofactor>
</comment>
<keyword evidence="8 11" id="KW-0067">ATP-binding</keyword>
<dbReference type="InterPro" id="IPR050124">
    <property type="entry name" value="tRNA_CCA-adding_enzyme"/>
</dbReference>
<evidence type="ECO:0000256" key="6">
    <source>
        <dbReference type="ARBA" id="ARBA00022741"/>
    </source>
</evidence>
<dbReference type="Pfam" id="PF12627">
    <property type="entry name" value="PolyA_pol_RNAbd"/>
    <property type="match status" value="1"/>
</dbReference>
<feature type="binding site" evidence="11">
    <location>
        <position position="140"/>
    </location>
    <ligand>
        <name>CTP</name>
        <dbReference type="ChEBI" id="CHEBI:37563"/>
    </ligand>
</feature>
<keyword evidence="4 11" id="KW-0548">Nucleotidyltransferase</keyword>
<evidence type="ECO:0000256" key="2">
    <source>
        <dbReference type="ARBA" id="ARBA00022679"/>
    </source>
</evidence>
<accession>A0ABR7QV07</accession>
<comment type="similarity">
    <text evidence="11">Belongs to the tRNA nucleotidyltransferase/poly(A) polymerase family. Bacterial CCA-adding enzyme type 2 subfamily.</text>
</comment>